<dbReference type="Proteomes" id="UP001500064">
    <property type="component" value="Unassembled WGS sequence"/>
</dbReference>
<keyword evidence="2" id="KW-1185">Reference proteome</keyword>
<name>A0ABP4RNB6_9ACTN</name>
<gene>
    <name evidence="1" type="ORF">GCM10009733_061820</name>
</gene>
<organism evidence="1 2">
    <name type="scientific">Nonomuraea maheshkhaliensis</name>
    <dbReference type="NCBI Taxonomy" id="419590"/>
    <lineage>
        <taxon>Bacteria</taxon>
        <taxon>Bacillati</taxon>
        <taxon>Actinomycetota</taxon>
        <taxon>Actinomycetes</taxon>
        <taxon>Streptosporangiales</taxon>
        <taxon>Streptosporangiaceae</taxon>
        <taxon>Nonomuraea</taxon>
    </lineage>
</organism>
<dbReference type="EMBL" id="BAAAMU010000053">
    <property type="protein sequence ID" value="GAA1655937.1"/>
    <property type="molecule type" value="Genomic_DNA"/>
</dbReference>
<reference evidence="2" key="1">
    <citation type="journal article" date="2019" name="Int. J. Syst. Evol. Microbiol.">
        <title>The Global Catalogue of Microorganisms (GCM) 10K type strain sequencing project: providing services to taxonomists for standard genome sequencing and annotation.</title>
        <authorList>
            <consortium name="The Broad Institute Genomics Platform"/>
            <consortium name="The Broad Institute Genome Sequencing Center for Infectious Disease"/>
            <person name="Wu L."/>
            <person name="Ma J."/>
        </authorList>
    </citation>
    <scope>NUCLEOTIDE SEQUENCE [LARGE SCALE GENOMIC DNA]</scope>
    <source>
        <strain evidence="2">JCM 13929</strain>
    </source>
</reference>
<evidence type="ECO:0000313" key="2">
    <source>
        <dbReference type="Proteomes" id="UP001500064"/>
    </source>
</evidence>
<protein>
    <submittedName>
        <fullName evidence="1">Uncharacterized protein</fullName>
    </submittedName>
</protein>
<dbReference type="RefSeq" id="WP_346110047.1">
    <property type="nucleotide sequence ID" value="NZ_BAAAMU010000053.1"/>
</dbReference>
<accession>A0ABP4RNB6</accession>
<sequence>MATRIDDCGFWQVVWLEPNAVRPVAVAGPVPRVMGWEEPPSTPPVGQRGYWSPQ</sequence>
<proteinExistence type="predicted"/>
<evidence type="ECO:0000313" key="1">
    <source>
        <dbReference type="EMBL" id="GAA1655937.1"/>
    </source>
</evidence>
<comment type="caution">
    <text evidence="1">The sequence shown here is derived from an EMBL/GenBank/DDBJ whole genome shotgun (WGS) entry which is preliminary data.</text>
</comment>